<evidence type="ECO:0000313" key="1">
    <source>
        <dbReference type="EMBL" id="MEA5478643.1"/>
    </source>
</evidence>
<sequence length="75" mass="8468">MKQLKQLTCIIEREGDGYVSLCPQIDIASQGDSVEEARKNLIEAIELFFEMASPQEILARMYSEIYVTQIEVAIG</sequence>
<protein>
    <submittedName>
        <fullName evidence="1">Type II toxin-antitoxin system HicB family antitoxin</fullName>
    </submittedName>
</protein>
<dbReference type="Proteomes" id="UP001301388">
    <property type="component" value="Unassembled WGS sequence"/>
</dbReference>
<comment type="caution">
    <text evidence="1">The sequence shown here is derived from an EMBL/GenBank/DDBJ whole genome shotgun (WGS) entry which is preliminary data.</text>
</comment>
<proteinExistence type="predicted"/>
<dbReference type="PANTHER" id="PTHR34504">
    <property type="entry name" value="ANTITOXIN HICB"/>
    <property type="match status" value="1"/>
</dbReference>
<dbReference type="SUPFAM" id="SSF143100">
    <property type="entry name" value="TTHA1013/TTHA0281-like"/>
    <property type="match status" value="1"/>
</dbReference>
<organism evidence="1 2">
    <name type="scientific">Pseudanabaena galeata UHCC 0370</name>
    <dbReference type="NCBI Taxonomy" id="3110310"/>
    <lineage>
        <taxon>Bacteria</taxon>
        <taxon>Bacillati</taxon>
        <taxon>Cyanobacteriota</taxon>
        <taxon>Cyanophyceae</taxon>
        <taxon>Pseudanabaenales</taxon>
        <taxon>Pseudanabaenaceae</taxon>
        <taxon>Pseudanabaena</taxon>
    </lineage>
</organism>
<dbReference type="InterPro" id="IPR051404">
    <property type="entry name" value="TA_system_antitoxin"/>
</dbReference>
<dbReference type="Gene3D" id="3.30.160.250">
    <property type="match status" value="1"/>
</dbReference>
<dbReference type="EMBL" id="JAYGIE010000077">
    <property type="protein sequence ID" value="MEA5478643.1"/>
    <property type="molecule type" value="Genomic_DNA"/>
</dbReference>
<dbReference type="PANTHER" id="PTHR34504:SF2">
    <property type="entry name" value="UPF0150 PROTEIN SSL0259"/>
    <property type="match status" value="1"/>
</dbReference>
<reference evidence="1 2" key="1">
    <citation type="submission" date="2023-12" db="EMBL/GenBank/DDBJ databases">
        <title>Baltic Sea Cyanobacteria.</title>
        <authorList>
            <person name="Delbaje E."/>
            <person name="Fewer D.P."/>
            <person name="Shishido T.K."/>
        </authorList>
    </citation>
    <scope>NUCLEOTIDE SEQUENCE [LARGE SCALE GENOMIC DNA]</scope>
    <source>
        <strain evidence="1 2">UHCC 0370</strain>
    </source>
</reference>
<dbReference type="InterPro" id="IPR035069">
    <property type="entry name" value="TTHA1013/TTHA0281-like"/>
</dbReference>
<evidence type="ECO:0000313" key="2">
    <source>
        <dbReference type="Proteomes" id="UP001301388"/>
    </source>
</evidence>
<accession>A0ABU5TJY7</accession>
<keyword evidence="2" id="KW-1185">Reference proteome</keyword>
<gene>
    <name evidence="1" type="ORF">VB774_13525</name>
</gene>
<name>A0ABU5TJY7_9CYAN</name>
<dbReference type="RefSeq" id="WP_323262085.1">
    <property type="nucleotide sequence ID" value="NZ_JAYGIE010000077.1"/>
</dbReference>